<evidence type="ECO:0000313" key="8">
    <source>
        <dbReference type="EMBL" id="CAJ0852855.1"/>
    </source>
</evidence>
<dbReference type="PANTHER" id="PTHR30033">
    <property type="entry name" value="FLAGELLAR HOOK-ASSOCIATED PROTEIN 1"/>
    <property type="match status" value="1"/>
</dbReference>
<comment type="subcellular location">
    <subcellularLocation>
        <location evidence="1">Bacterial flagellum</location>
    </subcellularLocation>
    <subcellularLocation>
        <location evidence="2">Secreted</location>
    </subcellularLocation>
</comment>
<feature type="domain" description="Flagellar basal-body/hook protein C-terminal" evidence="6">
    <location>
        <begin position="447"/>
        <end position="484"/>
    </location>
</feature>
<dbReference type="InterPro" id="IPR053927">
    <property type="entry name" value="FlgK_helical"/>
</dbReference>
<evidence type="ECO:0000259" key="7">
    <source>
        <dbReference type="Pfam" id="PF22638"/>
    </source>
</evidence>
<dbReference type="NCBIfam" id="TIGR02492">
    <property type="entry name" value="flgK_ends"/>
    <property type="match status" value="1"/>
</dbReference>
<evidence type="ECO:0000259" key="6">
    <source>
        <dbReference type="Pfam" id="PF06429"/>
    </source>
</evidence>
<organism evidence="8">
    <name type="scientific">freshwater sediment metagenome</name>
    <dbReference type="NCBI Taxonomy" id="556182"/>
    <lineage>
        <taxon>unclassified sequences</taxon>
        <taxon>metagenomes</taxon>
        <taxon>ecological metagenomes</taxon>
    </lineage>
</organism>
<accession>A0AA48RBY6</accession>
<dbReference type="InterPro" id="IPR010930">
    <property type="entry name" value="Flg_bb/hook_C_dom"/>
</dbReference>
<evidence type="ECO:0000256" key="1">
    <source>
        <dbReference type="ARBA" id="ARBA00004365"/>
    </source>
</evidence>
<dbReference type="GO" id="GO:0005198">
    <property type="term" value="F:structural molecule activity"/>
    <property type="evidence" value="ECO:0007669"/>
    <property type="project" value="InterPro"/>
</dbReference>
<dbReference type="SUPFAM" id="SSF64518">
    <property type="entry name" value="Phase 1 flagellin"/>
    <property type="match status" value="1"/>
</dbReference>
<keyword evidence="5" id="KW-0975">Bacterial flagellum</keyword>
<evidence type="ECO:0000256" key="3">
    <source>
        <dbReference type="ARBA" id="ARBA00009677"/>
    </source>
</evidence>
<dbReference type="GO" id="GO:0044780">
    <property type="term" value="P:bacterial-type flagellum assembly"/>
    <property type="evidence" value="ECO:0007669"/>
    <property type="project" value="InterPro"/>
</dbReference>
<evidence type="ECO:0000256" key="5">
    <source>
        <dbReference type="ARBA" id="ARBA00023143"/>
    </source>
</evidence>
<dbReference type="EMBL" id="OY288114">
    <property type="protein sequence ID" value="CAJ0852855.1"/>
    <property type="molecule type" value="Genomic_DNA"/>
</dbReference>
<dbReference type="PANTHER" id="PTHR30033:SF1">
    <property type="entry name" value="FLAGELLAR HOOK-ASSOCIATED PROTEIN 1"/>
    <property type="match status" value="1"/>
</dbReference>
<feature type="domain" description="Flagellar hook-associated protein FlgK helical" evidence="7">
    <location>
        <begin position="97"/>
        <end position="311"/>
    </location>
</feature>
<evidence type="ECO:0000256" key="4">
    <source>
        <dbReference type="ARBA" id="ARBA00022525"/>
    </source>
</evidence>
<proteinExistence type="inferred from homology"/>
<gene>
    <name evidence="8" type="ORF">AMST5_00592</name>
</gene>
<dbReference type="InterPro" id="IPR002371">
    <property type="entry name" value="FlgK"/>
</dbReference>
<reference evidence="8" key="1">
    <citation type="submission" date="2023-07" db="EMBL/GenBank/DDBJ databases">
        <authorList>
            <person name="Pelsma A.J. K."/>
        </authorList>
    </citation>
    <scope>NUCLEOTIDE SEQUENCE</scope>
</reference>
<sequence>MSLSTAGAIALRSLGVVSSQISVTSRNISGAGVAGVSAKHARIVPSDQGVAFLGVERATDAALYRNLLSANAHQESSTIVNDALTRIDKALNLSDSENSRSPSTLISKLKSALQAFSATPQNQTSAQLTIGAAQDIVASLHDATLAVQKERGAADAGVAEAVSDINGLLTKFGTLNTEIVFGTATGADVTDALDQRDSILTELSKRIGVSAVSRPNNDMVLYTDSGVTLFETTPRKLSFQQTPNLSPGVDGAAVYIDGVQVTGSGAPLALRSGSILGMTQLRDDIMPQYQNQLDEVARGLVVAFAESDQSGGGGPDLPGLFTYPGATQSPPPTLIPGLAGRIVVNASVDPAQGGDASLLRDGGASGNAAYVYNPTHAPGYADRLISLVNTSSKPISFDPAAGLGSTGSLESFSAASNGWLAATRQQADSATTYYDAVVSQTTQALSNATGVNLDDQMSQMLALENSYKASAKLLETVNSMFDSLFAAIR</sequence>
<protein>
    <recommendedName>
        <fullName evidence="9">Flagellar basal-body/hook protein C-terminal domain-containing protein</fullName>
    </recommendedName>
</protein>
<dbReference type="GO" id="GO:0009424">
    <property type="term" value="C:bacterial-type flagellum hook"/>
    <property type="evidence" value="ECO:0007669"/>
    <property type="project" value="InterPro"/>
</dbReference>
<evidence type="ECO:0008006" key="9">
    <source>
        <dbReference type="Google" id="ProtNLM"/>
    </source>
</evidence>
<name>A0AA48RBY6_9ZZZZ</name>
<dbReference type="Pfam" id="PF22638">
    <property type="entry name" value="FlgK_D1"/>
    <property type="match status" value="1"/>
</dbReference>
<keyword evidence="4" id="KW-0964">Secreted</keyword>
<dbReference type="AlphaFoldDB" id="A0AA48RBY6"/>
<dbReference type="Pfam" id="PF06429">
    <property type="entry name" value="Flg_bbr_C"/>
    <property type="match status" value="1"/>
</dbReference>
<comment type="similarity">
    <text evidence="3">Belongs to the flagella basal body rod proteins family.</text>
</comment>
<evidence type="ECO:0000256" key="2">
    <source>
        <dbReference type="ARBA" id="ARBA00004613"/>
    </source>
</evidence>
<dbReference type="GO" id="GO:0005576">
    <property type="term" value="C:extracellular region"/>
    <property type="evidence" value="ECO:0007669"/>
    <property type="project" value="UniProtKB-SubCell"/>
</dbReference>